<reference evidence="9 10" key="1">
    <citation type="journal article" date="2020" name="Nat. Food">
        <title>A phased Vanilla planifolia genome enables genetic improvement of flavour and production.</title>
        <authorList>
            <person name="Hasing T."/>
            <person name="Tang H."/>
            <person name="Brym M."/>
            <person name="Khazi F."/>
            <person name="Huang T."/>
            <person name="Chambers A.H."/>
        </authorList>
    </citation>
    <scope>NUCLEOTIDE SEQUENCE [LARGE SCALE GENOMIC DNA]</scope>
    <source>
        <tissue evidence="9">Leaf</tissue>
    </source>
</reference>
<accession>A0A835V9I0</accession>
<comment type="similarity">
    <text evidence="3">Belongs to the exportin family.</text>
</comment>
<evidence type="ECO:0000256" key="4">
    <source>
        <dbReference type="ARBA" id="ARBA00022448"/>
    </source>
</evidence>
<dbReference type="GO" id="GO:0005643">
    <property type="term" value="C:nuclear pore"/>
    <property type="evidence" value="ECO:0007669"/>
    <property type="project" value="TreeGrafter"/>
</dbReference>
<dbReference type="GO" id="GO:0006611">
    <property type="term" value="P:protein export from nucleus"/>
    <property type="evidence" value="ECO:0007669"/>
    <property type="project" value="TreeGrafter"/>
</dbReference>
<dbReference type="AlphaFoldDB" id="A0A835V9I0"/>
<evidence type="ECO:0000256" key="1">
    <source>
        <dbReference type="ARBA" id="ARBA00004123"/>
    </source>
</evidence>
<dbReference type="Proteomes" id="UP000639772">
    <property type="component" value="Chromosome 3"/>
</dbReference>
<dbReference type="EMBL" id="JADCNM010000003">
    <property type="protein sequence ID" value="KAG0489443.1"/>
    <property type="molecule type" value="Genomic_DNA"/>
</dbReference>
<keyword evidence="4" id="KW-0813">Transport</keyword>
<feature type="region of interest" description="Disordered" evidence="8">
    <location>
        <begin position="12"/>
        <end position="34"/>
    </location>
</feature>
<dbReference type="InterPro" id="IPR044189">
    <property type="entry name" value="XPO4/7-like"/>
</dbReference>
<organism evidence="9 10">
    <name type="scientific">Vanilla planifolia</name>
    <name type="common">Vanilla</name>
    <dbReference type="NCBI Taxonomy" id="51239"/>
    <lineage>
        <taxon>Eukaryota</taxon>
        <taxon>Viridiplantae</taxon>
        <taxon>Streptophyta</taxon>
        <taxon>Embryophyta</taxon>
        <taxon>Tracheophyta</taxon>
        <taxon>Spermatophyta</taxon>
        <taxon>Magnoliopsida</taxon>
        <taxon>Liliopsida</taxon>
        <taxon>Asparagales</taxon>
        <taxon>Orchidaceae</taxon>
        <taxon>Vanilloideae</taxon>
        <taxon>Vanilleae</taxon>
        <taxon>Vanilla</taxon>
    </lineage>
</organism>
<name>A0A835V9I0_VANPL</name>
<dbReference type="OrthoDB" id="244158at2759"/>
<dbReference type="GO" id="GO:0005049">
    <property type="term" value="F:nuclear export signal receptor activity"/>
    <property type="evidence" value="ECO:0007669"/>
    <property type="project" value="InterPro"/>
</dbReference>
<evidence type="ECO:0000256" key="7">
    <source>
        <dbReference type="ARBA" id="ARBA00023242"/>
    </source>
</evidence>
<dbReference type="PANTHER" id="PTHR12596">
    <property type="entry name" value="EXPORTIN 4,7-RELATED"/>
    <property type="match status" value="1"/>
</dbReference>
<comment type="caution">
    <text evidence="9">The sequence shown here is derived from an EMBL/GenBank/DDBJ whole genome shotgun (WGS) entry which is preliminary data.</text>
</comment>
<dbReference type="GO" id="GO:0005737">
    <property type="term" value="C:cytoplasm"/>
    <property type="evidence" value="ECO:0007669"/>
    <property type="project" value="UniProtKB-SubCell"/>
</dbReference>
<protein>
    <recommendedName>
        <fullName evidence="11">ARM repeat superfamily protein</fullName>
    </recommendedName>
</protein>
<dbReference type="FunFam" id="1.25.10.10:FF:000158">
    <property type="entry name" value="ARM repeat superfamily protein"/>
    <property type="match status" value="1"/>
</dbReference>
<evidence type="ECO:0000256" key="2">
    <source>
        <dbReference type="ARBA" id="ARBA00004496"/>
    </source>
</evidence>
<evidence type="ECO:0000256" key="3">
    <source>
        <dbReference type="ARBA" id="ARBA00009466"/>
    </source>
</evidence>
<evidence type="ECO:0000256" key="6">
    <source>
        <dbReference type="ARBA" id="ARBA00022927"/>
    </source>
</evidence>
<dbReference type="SUPFAM" id="SSF48371">
    <property type="entry name" value="ARM repeat"/>
    <property type="match status" value="1"/>
</dbReference>
<dbReference type="PANTHER" id="PTHR12596:SF2">
    <property type="entry name" value="EXPORTIN-7 ISOFORM X1"/>
    <property type="match status" value="1"/>
</dbReference>
<dbReference type="InterPro" id="IPR011989">
    <property type="entry name" value="ARM-like"/>
</dbReference>
<feature type="compositionally biased region" description="Basic and acidic residues" evidence="8">
    <location>
        <begin position="12"/>
        <end position="33"/>
    </location>
</feature>
<evidence type="ECO:0008006" key="11">
    <source>
        <dbReference type="Google" id="ProtNLM"/>
    </source>
</evidence>
<keyword evidence="6" id="KW-0653">Protein transport</keyword>
<dbReference type="InterPro" id="IPR016024">
    <property type="entry name" value="ARM-type_fold"/>
</dbReference>
<keyword evidence="7" id="KW-0539">Nucleus</keyword>
<evidence type="ECO:0000256" key="8">
    <source>
        <dbReference type="SAM" id="MobiDB-lite"/>
    </source>
</evidence>
<comment type="subcellular location">
    <subcellularLocation>
        <location evidence="2">Cytoplasm</location>
    </subcellularLocation>
    <subcellularLocation>
        <location evidence="1">Nucleus</location>
    </subcellularLocation>
</comment>
<dbReference type="Gene3D" id="1.25.10.10">
    <property type="entry name" value="Leucine-rich Repeat Variant"/>
    <property type="match status" value="1"/>
</dbReference>
<proteinExistence type="inferred from homology"/>
<sequence length="771" mass="87754">MVRIDRGRWTCSSEEGKKREREEKFSKRRRDEISSGNCTGGDKEVSYALSVARLTCIEASDRSQSFFAAYMDIATPEHYSIGLKILNQLVSEMNQPLSCIRCLSFDFLGTSLDESSDEFGTIQIPASWKVVIVDPSTVQIFFDYYGSCEPPLSKEFVDIKYKMKMIMNEVEMACKIVEDSGEGDQVSEGLTDHDNYHEFCRLLGRFKVNYQLSELLNVDIYSEWIRLVAGFTTKSLQSWQWASSSVYYLLGLWSRLVTSVPYLKGDTPSLLEETVPKITEVLIIAGCPFKAGFPDDLTENPLDNVELLQDQLDVFLIFVDFSMDSQELIDAELAARLFQLINVVDSGLHAQNFRKSYVGDQAMHSSKSEEVIEHTLTLFFELASGHTHELLPIPLSYISEENFPFLEDYRCSRNRTSFYYTIGYLVFMEDSPVILRLESTPDAAFRTDSLKYSFIGLMRDLRGIAMATNSRRTYGLLFDWLYPAHMPLLLKAITHWSDTPEVTTPLLKFMAEFVYNKTQRLTFDSSSPNGILLFREVSKLVVAYALSGNYVNFGVFELYGDRALAEALDIALKMTLSIPLVDVLAFRKVTRAYFSFMEVLFNSHISFVLNLDSNTFMHIVGSLESGLKGLDTGISSQCATAIDNLAGFYFNNITMAESPPSQSALNLARHIVDCPNLFPEILKTLFELVLFEDTGNQWSLSRPMLSLILISEQVFNDLKAQILTSKPADQQQRLVVCFDKLMTDVNRSLDSRNRDKFTQNLTMFRHEFRVK</sequence>
<evidence type="ECO:0000256" key="5">
    <source>
        <dbReference type="ARBA" id="ARBA00022490"/>
    </source>
</evidence>
<evidence type="ECO:0000313" key="10">
    <source>
        <dbReference type="Proteomes" id="UP000639772"/>
    </source>
</evidence>
<evidence type="ECO:0000313" key="9">
    <source>
        <dbReference type="EMBL" id="KAG0489443.1"/>
    </source>
</evidence>
<gene>
    <name evidence="9" type="ORF">HPP92_006306</name>
</gene>
<keyword evidence="5" id="KW-0963">Cytoplasm</keyword>